<dbReference type="InterPro" id="IPR014710">
    <property type="entry name" value="RmlC-like_jellyroll"/>
</dbReference>
<dbReference type="PANTHER" id="PTHR43280:SF28">
    <property type="entry name" value="HTH-TYPE TRANSCRIPTIONAL ACTIVATOR RHAS"/>
    <property type="match status" value="1"/>
</dbReference>
<evidence type="ECO:0000259" key="4">
    <source>
        <dbReference type="PROSITE" id="PS01124"/>
    </source>
</evidence>
<evidence type="ECO:0000256" key="3">
    <source>
        <dbReference type="ARBA" id="ARBA00023163"/>
    </source>
</evidence>
<keyword evidence="3" id="KW-0804">Transcription</keyword>
<dbReference type="RefSeq" id="WP_213519218.1">
    <property type="nucleotide sequence ID" value="NZ_BOSE01000009.1"/>
</dbReference>
<dbReference type="Gene3D" id="2.60.120.10">
    <property type="entry name" value="Jelly Rolls"/>
    <property type="match status" value="1"/>
</dbReference>
<dbReference type="SUPFAM" id="SSF46689">
    <property type="entry name" value="Homeodomain-like"/>
    <property type="match status" value="2"/>
</dbReference>
<dbReference type="InterPro" id="IPR037923">
    <property type="entry name" value="HTH-like"/>
</dbReference>
<dbReference type="GO" id="GO:0043565">
    <property type="term" value="F:sequence-specific DNA binding"/>
    <property type="evidence" value="ECO:0007669"/>
    <property type="project" value="InterPro"/>
</dbReference>
<feature type="domain" description="HTH araC/xylS-type" evidence="4">
    <location>
        <begin position="187"/>
        <end position="285"/>
    </location>
</feature>
<dbReference type="PANTHER" id="PTHR43280">
    <property type="entry name" value="ARAC-FAMILY TRANSCRIPTIONAL REGULATOR"/>
    <property type="match status" value="1"/>
</dbReference>
<protein>
    <recommendedName>
        <fullName evidence="4">HTH araC/xylS-type domain-containing protein</fullName>
    </recommendedName>
</protein>
<dbReference type="Pfam" id="PF12833">
    <property type="entry name" value="HTH_18"/>
    <property type="match status" value="1"/>
</dbReference>
<dbReference type="PROSITE" id="PS00041">
    <property type="entry name" value="HTH_ARAC_FAMILY_1"/>
    <property type="match status" value="1"/>
</dbReference>
<dbReference type="PROSITE" id="PS01124">
    <property type="entry name" value="HTH_ARAC_FAMILY_2"/>
    <property type="match status" value="1"/>
</dbReference>
<dbReference type="SUPFAM" id="SSF51215">
    <property type="entry name" value="Regulatory protein AraC"/>
    <property type="match status" value="1"/>
</dbReference>
<dbReference type="Gene3D" id="1.10.10.60">
    <property type="entry name" value="Homeodomain-like"/>
    <property type="match status" value="2"/>
</dbReference>
<dbReference type="AlphaFoldDB" id="A0A920CVV5"/>
<evidence type="ECO:0000256" key="2">
    <source>
        <dbReference type="ARBA" id="ARBA00023125"/>
    </source>
</evidence>
<evidence type="ECO:0000256" key="1">
    <source>
        <dbReference type="ARBA" id="ARBA00023015"/>
    </source>
</evidence>
<dbReference type="Proteomes" id="UP000683139">
    <property type="component" value="Unassembled WGS sequence"/>
</dbReference>
<dbReference type="Pfam" id="PF02311">
    <property type="entry name" value="AraC_binding"/>
    <property type="match status" value="1"/>
</dbReference>
<proteinExistence type="predicted"/>
<dbReference type="PRINTS" id="PR00032">
    <property type="entry name" value="HTHARAC"/>
</dbReference>
<evidence type="ECO:0000313" key="6">
    <source>
        <dbReference type="Proteomes" id="UP000683139"/>
    </source>
</evidence>
<dbReference type="EMBL" id="BOSE01000009">
    <property type="protein sequence ID" value="GIP18592.1"/>
    <property type="molecule type" value="Genomic_DNA"/>
</dbReference>
<name>A0A920CVV5_9BACL</name>
<dbReference type="InterPro" id="IPR009057">
    <property type="entry name" value="Homeodomain-like_sf"/>
</dbReference>
<keyword evidence="2" id="KW-0238">DNA-binding</keyword>
<dbReference type="InterPro" id="IPR018062">
    <property type="entry name" value="HTH_AraC-typ_CS"/>
</dbReference>
<reference evidence="5" key="1">
    <citation type="submission" date="2021-03" db="EMBL/GenBank/DDBJ databases">
        <title>Antimicrobial resistance genes in bacteria isolated from Japanese honey, and their potential for conferring macrolide and lincosamide resistance in the American foulbrood pathogen Paenibacillus larvae.</title>
        <authorList>
            <person name="Okamoto M."/>
            <person name="Kumagai M."/>
            <person name="Kanamori H."/>
            <person name="Takamatsu D."/>
        </authorList>
    </citation>
    <scope>NUCLEOTIDE SEQUENCE</scope>
    <source>
        <strain evidence="5">J40TS1</strain>
    </source>
</reference>
<dbReference type="InterPro" id="IPR003313">
    <property type="entry name" value="AraC-bd"/>
</dbReference>
<comment type="caution">
    <text evidence="5">The sequence shown here is derived from an EMBL/GenBank/DDBJ whole genome shotgun (WGS) entry which is preliminary data.</text>
</comment>
<dbReference type="GO" id="GO:0003700">
    <property type="term" value="F:DNA-binding transcription factor activity"/>
    <property type="evidence" value="ECO:0007669"/>
    <property type="project" value="InterPro"/>
</dbReference>
<dbReference type="SMART" id="SM00342">
    <property type="entry name" value="HTH_ARAC"/>
    <property type="match status" value="1"/>
</dbReference>
<gene>
    <name evidence="5" type="ORF">J40TS1_42340</name>
</gene>
<dbReference type="InterPro" id="IPR018060">
    <property type="entry name" value="HTH_AraC"/>
</dbReference>
<accession>A0A920CVV5</accession>
<sequence>MQAYRKSFNGDPMFPFDLVYKTVKLPDKELPNHLHDHYELVYIHSGTGIFFIDNCLYHKSAGDLFIIPGNTIHHSLPDLEDPIISTAVFFAPTLIAGHTLDESYSPLQCFEFARRKKQYKLGLAGALRSLVETVLAQIAEELANKEAGYREAVRLTTGQLLLQLNRHLLTNGSIAHEGTPIGPSWILQALKKIDEHPEREIHLSDLAREACVSTSHFSRVFRQFTTMHVTGYVNAKRIIKAKERLAYSDDNVNDIAEKCGYETPTHFYRVFKSVTGETPGQYRTRCRSVSIK</sequence>
<keyword evidence="1" id="KW-0805">Transcription regulation</keyword>
<organism evidence="5 6">
    <name type="scientific">Paenibacillus montaniterrae</name>
    <dbReference type="NCBI Taxonomy" id="429341"/>
    <lineage>
        <taxon>Bacteria</taxon>
        <taxon>Bacillati</taxon>
        <taxon>Bacillota</taxon>
        <taxon>Bacilli</taxon>
        <taxon>Bacillales</taxon>
        <taxon>Paenibacillaceae</taxon>
        <taxon>Paenibacillus</taxon>
    </lineage>
</organism>
<evidence type="ECO:0000313" key="5">
    <source>
        <dbReference type="EMBL" id="GIP18592.1"/>
    </source>
</evidence>
<dbReference type="InterPro" id="IPR020449">
    <property type="entry name" value="Tscrpt_reg_AraC-type_HTH"/>
</dbReference>
<keyword evidence="6" id="KW-1185">Reference proteome</keyword>